<evidence type="ECO:0000256" key="1">
    <source>
        <dbReference type="SAM" id="MobiDB-lite"/>
    </source>
</evidence>
<feature type="domain" description="SLH" evidence="2">
    <location>
        <begin position="609"/>
        <end position="674"/>
    </location>
</feature>
<accession>A0AA37XIA7</accession>
<keyword evidence="5" id="KW-1185">Reference proteome</keyword>
<reference evidence="4" key="1">
    <citation type="journal article" date="2014" name="Int. J. Syst. Evol. Microbiol.">
        <title>Complete genome sequence of Corynebacterium casei LMG S-19264T (=DSM 44701T), isolated from a smear-ripened cheese.</title>
        <authorList>
            <consortium name="US DOE Joint Genome Institute (JGI-PGF)"/>
            <person name="Walter F."/>
            <person name="Albersmeier A."/>
            <person name="Kalinowski J."/>
            <person name="Ruckert C."/>
        </authorList>
    </citation>
    <scope>NUCLEOTIDE SEQUENCE</scope>
    <source>
        <strain evidence="4">NBRC 112290</strain>
    </source>
</reference>
<dbReference type="AlphaFoldDB" id="A0AA37XIA7"/>
<dbReference type="Gene3D" id="2.60.40.10">
    <property type="entry name" value="Immunoglobulins"/>
    <property type="match status" value="1"/>
</dbReference>
<reference evidence="4" key="2">
    <citation type="submission" date="2023-02" db="EMBL/GenBank/DDBJ databases">
        <authorList>
            <person name="Sun Q."/>
            <person name="Mori K."/>
        </authorList>
    </citation>
    <scope>NUCLEOTIDE SEQUENCE</scope>
    <source>
        <strain evidence="4">NBRC 112290</strain>
    </source>
</reference>
<feature type="region of interest" description="Disordered" evidence="1">
    <location>
        <begin position="496"/>
        <end position="515"/>
    </location>
</feature>
<dbReference type="PROSITE" id="PS51272">
    <property type="entry name" value="SLH"/>
    <property type="match status" value="3"/>
</dbReference>
<name>A0AA37XIA7_9MICO</name>
<dbReference type="Gene3D" id="2.160.20.10">
    <property type="entry name" value="Single-stranded right-handed beta-helix, Pectin lyase-like"/>
    <property type="match status" value="1"/>
</dbReference>
<protein>
    <recommendedName>
        <fullName evidence="2">SLH domain-containing protein</fullName>
    </recommendedName>
</protein>
<dbReference type="SUPFAM" id="SSF51126">
    <property type="entry name" value="Pectin lyase-like"/>
    <property type="match status" value="1"/>
</dbReference>
<dbReference type="EMBL" id="BSUM01000001">
    <property type="protein sequence ID" value="GMA30078.1"/>
    <property type="molecule type" value="Genomic_DNA"/>
</dbReference>
<gene>
    <name evidence="3" type="ORF">GCM10025875_00700</name>
    <name evidence="4" type="ORF">GCM10025875_35690</name>
</gene>
<evidence type="ECO:0000313" key="4">
    <source>
        <dbReference type="EMBL" id="GMA33577.1"/>
    </source>
</evidence>
<sequence length="802" mass="82923">MLAGDERWGNALHMSTGTQTSRMHIVLEQVRVPLAEFAAQGVDLTAIDSVELRFGAEGTPASGSIQLADVRFQEAATSEPLVLSDGVAPDQGAGYGPPATGPDPATFLEDYDNTPGSVTLVDTVGQEASNVSWVVDDDRVQCPNASFTSIQAAVDHASPWDTIVVCDGTYVERSAPVNGAGNPVATGALNGLTITKPLRIKGAGAEKVTIMPDQSLTTLAGETPYLRDGGGNVVTISRQSLGSTDTNEMFVDISGVTVTSGDVFAEAGIAYLNAAGRISESVVGPLRTATSPEELAAHPHGWGVVRTGSIQGAGPGTVETELTVTGSQITGYQSGGVLIDGGWGTDDSVTTAQTSGIRIHGYVSDTVVTGTRNAAFPQTGVAFTGGADGFVEDSRVTGHYYQADPARSFGVLLRDAGTGALAVRGSVLEGNGFSVFNAAGDGAAVREGAPVTVSSSYLGRGALVVGGPANPSQGREAISGNDGAGAASVRVQQRVTTPPSGVPTTVGATPDAAPRGSVVDPLDGLVIEAGETVTPVVRAADDLAVASVTLLANGVEVGSSQVSPYTFTWTAQEADKGTEIVLTARVTDSAGNVTTTAPVTLAVADDAPPAISFVDVPEGTMFYDEISWLARAGISTGWELPDGTREFRPVTPIARDAMAAFLFRMRAPAGYVAPDVSPFVDVPTTSQFYREIAWLSEAGISTGWERADGTREFRPLENIARDAMAAFLYRLADSPEVDVPSASPFADVAVGNQFFTEIAWVAQSGVATGWRGNDGSAPEYRPLNPVNRDAMAAFLSRFDQLP</sequence>
<dbReference type="Pfam" id="PF00395">
    <property type="entry name" value="SLH"/>
    <property type="match status" value="1"/>
</dbReference>
<dbReference type="Proteomes" id="UP001157161">
    <property type="component" value="Unassembled WGS sequence"/>
</dbReference>
<dbReference type="InterPro" id="IPR001119">
    <property type="entry name" value="SLH_dom"/>
</dbReference>
<comment type="caution">
    <text evidence="4">The sequence shown here is derived from an EMBL/GenBank/DDBJ whole genome shotgun (WGS) entry which is preliminary data.</text>
</comment>
<evidence type="ECO:0000259" key="2">
    <source>
        <dbReference type="PROSITE" id="PS51272"/>
    </source>
</evidence>
<feature type="compositionally biased region" description="Low complexity" evidence="1">
    <location>
        <begin position="496"/>
        <end position="510"/>
    </location>
</feature>
<evidence type="ECO:0000313" key="3">
    <source>
        <dbReference type="EMBL" id="GMA30078.1"/>
    </source>
</evidence>
<proteinExistence type="predicted"/>
<dbReference type="InterPro" id="IPR013783">
    <property type="entry name" value="Ig-like_fold"/>
</dbReference>
<feature type="domain" description="SLH" evidence="2">
    <location>
        <begin position="675"/>
        <end position="742"/>
    </location>
</feature>
<feature type="domain" description="SLH" evidence="2">
    <location>
        <begin position="745"/>
        <end position="802"/>
    </location>
</feature>
<dbReference type="GO" id="GO:0005975">
    <property type="term" value="P:carbohydrate metabolic process"/>
    <property type="evidence" value="ECO:0007669"/>
    <property type="project" value="UniProtKB-ARBA"/>
</dbReference>
<evidence type="ECO:0000313" key="5">
    <source>
        <dbReference type="Proteomes" id="UP001157161"/>
    </source>
</evidence>
<organism evidence="4 5">
    <name type="scientific">Litorihabitans aurantiacus</name>
    <dbReference type="NCBI Taxonomy" id="1930061"/>
    <lineage>
        <taxon>Bacteria</taxon>
        <taxon>Bacillati</taxon>
        <taxon>Actinomycetota</taxon>
        <taxon>Actinomycetes</taxon>
        <taxon>Micrococcales</taxon>
        <taxon>Beutenbergiaceae</taxon>
        <taxon>Litorihabitans</taxon>
    </lineage>
</organism>
<dbReference type="InterPro" id="IPR012334">
    <property type="entry name" value="Pectin_lyas_fold"/>
</dbReference>
<dbReference type="InterPro" id="IPR011050">
    <property type="entry name" value="Pectin_lyase_fold/virulence"/>
</dbReference>
<dbReference type="EMBL" id="BSUM01000001">
    <property type="protein sequence ID" value="GMA33577.1"/>
    <property type="molecule type" value="Genomic_DNA"/>
</dbReference>
<dbReference type="Pfam" id="PF17957">
    <property type="entry name" value="Big_7"/>
    <property type="match status" value="1"/>
</dbReference>